<dbReference type="PANTHER" id="PTHR21499">
    <property type="entry name" value="ASPARTATE KINASE"/>
    <property type="match status" value="1"/>
</dbReference>
<dbReference type="FunFam" id="3.30.2130.10:FF:000001">
    <property type="entry name" value="Bifunctional aspartokinase/homoserine dehydrogenase"/>
    <property type="match status" value="1"/>
</dbReference>
<dbReference type="STRING" id="1111454.HMPREF1250_1975"/>
<evidence type="ECO:0000313" key="20">
    <source>
        <dbReference type="EMBL" id="ERT61991.1"/>
    </source>
</evidence>
<evidence type="ECO:0000256" key="16">
    <source>
        <dbReference type="PIRSR" id="PIRSR000726-1"/>
    </source>
</evidence>
<keyword evidence="7 17" id="KW-0808">Transferase</keyword>
<evidence type="ECO:0000256" key="14">
    <source>
        <dbReference type="ARBA" id="ARBA00047872"/>
    </source>
</evidence>
<comment type="subunit">
    <text evidence="15">Tetramer consisting of 2 isoforms Alpha (catalytic and regulation) and of a homodimer of 2 isoforms Beta (regulation).</text>
</comment>
<dbReference type="InterPro" id="IPR054352">
    <property type="entry name" value="ACT_Aspartokinase"/>
</dbReference>
<feature type="binding site" evidence="16">
    <location>
        <position position="74"/>
    </location>
    <ligand>
        <name>substrate</name>
    </ligand>
</feature>
<dbReference type="Proteomes" id="UP000017090">
    <property type="component" value="Unassembled WGS sequence"/>
</dbReference>
<dbReference type="PANTHER" id="PTHR21499:SF3">
    <property type="entry name" value="ASPARTOKINASE"/>
    <property type="match status" value="1"/>
</dbReference>
<evidence type="ECO:0000256" key="2">
    <source>
        <dbReference type="ARBA" id="ARBA00004766"/>
    </source>
</evidence>
<dbReference type="InterPro" id="IPR045865">
    <property type="entry name" value="ACT-like_dom_sf"/>
</dbReference>
<evidence type="ECO:0000256" key="5">
    <source>
        <dbReference type="ARBA" id="ARBA00010122"/>
    </source>
</evidence>
<evidence type="ECO:0000256" key="18">
    <source>
        <dbReference type="RuleBase" id="RU004249"/>
    </source>
</evidence>
<dbReference type="GO" id="GO:0005829">
    <property type="term" value="C:cytosol"/>
    <property type="evidence" value="ECO:0007669"/>
    <property type="project" value="TreeGrafter"/>
</dbReference>
<keyword evidence="21" id="KW-1185">Reference proteome</keyword>
<comment type="function">
    <text evidence="1">Catalyzes the phosphorylation of the beta-carboxyl group of aspartic acid with ATP to yield 4-phospho-L-aspartate, which is involved in the branched biosynthetic pathway leading to the biosynthesis of amino acids threonine, isoleucine and methionine.</text>
</comment>
<dbReference type="PROSITE" id="PS00324">
    <property type="entry name" value="ASPARTOKINASE"/>
    <property type="match status" value="1"/>
</dbReference>
<dbReference type="GO" id="GO:0009088">
    <property type="term" value="P:threonine biosynthetic process"/>
    <property type="evidence" value="ECO:0007669"/>
    <property type="project" value="UniProtKB-UniPathway"/>
</dbReference>
<dbReference type="GO" id="GO:0019877">
    <property type="term" value="P:diaminopimelate biosynthetic process"/>
    <property type="evidence" value="ECO:0007669"/>
    <property type="project" value="UniProtKB-KW"/>
</dbReference>
<dbReference type="GO" id="GO:0005524">
    <property type="term" value="F:ATP binding"/>
    <property type="evidence" value="ECO:0007669"/>
    <property type="project" value="UniProtKB-KW"/>
</dbReference>
<dbReference type="Pfam" id="PF22468">
    <property type="entry name" value="ACT_9"/>
    <property type="match status" value="2"/>
</dbReference>
<dbReference type="Gene3D" id="3.30.2130.10">
    <property type="entry name" value="VC0802-like"/>
    <property type="match status" value="1"/>
</dbReference>
<feature type="domain" description="ACT" evidence="19">
    <location>
        <begin position="265"/>
        <end position="341"/>
    </location>
</feature>
<evidence type="ECO:0000256" key="3">
    <source>
        <dbReference type="ARBA" id="ARBA00004986"/>
    </source>
</evidence>
<evidence type="ECO:0000256" key="4">
    <source>
        <dbReference type="ARBA" id="ARBA00005139"/>
    </source>
</evidence>
<feature type="binding site" evidence="16">
    <location>
        <position position="179"/>
    </location>
    <ligand>
        <name>ATP</name>
        <dbReference type="ChEBI" id="CHEBI:30616"/>
    </ligand>
</feature>
<evidence type="ECO:0000256" key="10">
    <source>
        <dbReference type="ARBA" id="ARBA00022777"/>
    </source>
</evidence>
<evidence type="ECO:0000256" key="15">
    <source>
        <dbReference type="ARBA" id="ARBA00063835"/>
    </source>
</evidence>
<keyword evidence="12" id="KW-0220">Diaminopimelate biosynthesis</keyword>
<dbReference type="Gene3D" id="3.40.1160.10">
    <property type="entry name" value="Acetylglutamate kinase-like"/>
    <property type="match status" value="1"/>
</dbReference>
<dbReference type="GO" id="GO:0009090">
    <property type="term" value="P:homoserine biosynthetic process"/>
    <property type="evidence" value="ECO:0007669"/>
    <property type="project" value="TreeGrafter"/>
</dbReference>
<evidence type="ECO:0000256" key="7">
    <source>
        <dbReference type="ARBA" id="ARBA00022679"/>
    </source>
</evidence>
<feature type="binding site" evidence="16">
    <location>
        <begin position="173"/>
        <end position="174"/>
    </location>
    <ligand>
        <name>ATP</name>
        <dbReference type="ChEBI" id="CHEBI:30616"/>
    </ligand>
</feature>
<evidence type="ECO:0000256" key="6">
    <source>
        <dbReference type="ARBA" id="ARBA00022605"/>
    </source>
</evidence>
<comment type="caution">
    <text evidence="20">The sequence shown here is derived from an EMBL/GenBank/DDBJ whole genome shotgun (WGS) entry which is preliminary data.</text>
</comment>
<dbReference type="UniPathway" id="UPA00050">
    <property type="reaction ID" value="UER00461"/>
</dbReference>
<keyword evidence="13" id="KW-0457">Lysine biosynthesis</keyword>
<dbReference type="SUPFAM" id="SSF55021">
    <property type="entry name" value="ACT-like"/>
    <property type="match status" value="2"/>
</dbReference>
<evidence type="ECO:0000256" key="1">
    <source>
        <dbReference type="ARBA" id="ARBA00003121"/>
    </source>
</evidence>
<organism evidence="20 21">
    <name type="scientific">Megasphaera vaginalis</name>
    <name type="common">ex Srinivasan et al. 2021</name>
    <dbReference type="NCBI Taxonomy" id="1111454"/>
    <lineage>
        <taxon>Bacteria</taxon>
        <taxon>Bacillati</taxon>
        <taxon>Bacillota</taxon>
        <taxon>Negativicutes</taxon>
        <taxon>Veillonellales</taxon>
        <taxon>Veillonellaceae</taxon>
        <taxon>Megasphaera</taxon>
    </lineage>
</organism>
<dbReference type="GO" id="GO:0009089">
    <property type="term" value="P:lysine biosynthetic process via diaminopimelate"/>
    <property type="evidence" value="ECO:0007669"/>
    <property type="project" value="UniProtKB-UniPathway"/>
</dbReference>
<evidence type="ECO:0000256" key="17">
    <source>
        <dbReference type="RuleBase" id="RU003448"/>
    </source>
</evidence>
<dbReference type="NCBIfam" id="TIGR00656">
    <property type="entry name" value="asp_kin_monofn"/>
    <property type="match status" value="1"/>
</dbReference>
<dbReference type="eggNOG" id="COG0527">
    <property type="taxonomic scope" value="Bacteria"/>
</dbReference>
<comment type="pathway">
    <text evidence="3 18">Amino-acid biosynthesis; L-methionine biosynthesis via de novo pathway; L-homoserine from L-aspartate: step 1/3.</text>
</comment>
<comment type="pathway">
    <text evidence="4 18">Amino-acid biosynthesis; L-threonine biosynthesis; L-threonine from L-aspartate: step 1/5.</text>
</comment>
<dbReference type="PIRSF" id="PIRSF000726">
    <property type="entry name" value="Asp_kin"/>
    <property type="match status" value="1"/>
</dbReference>
<name>U7URR8_9FIRM</name>
<dbReference type="InterPro" id="IPR018042">
    <property type="entry name" value="Aspartate_kinase_CS"/>
</dbReference>
<keyword evidence="8" id="KW-0677">Repeat</keyword>
<evidence type="ECO:0000259" key="19">
    <source>
        <dbReference type="PROSITE" id="PS51671"/>
    </source>
</evidence>
<dbReference type="NCBIfam" id="TIGR00657">
    <property type="entry name" value="asp_kinases"/>
    <property type="match status" value="1"/>
</dbReference>
<dbReference type="InterPro" id="IPR001341">
    <property type="entry name" value="Asp_kinase"/>
</dbReference>
<dbReference type="InterPro" id="IPR001048">
    <property type="entry name" value="Asp/Glu/Uridylate_kinase"/>
</dbReference>
<dbReference type="AlphaFoldDB" id="U7URR8"/>
<evidence type="ECO:0000313" key="21">
    <source>
        <dbReference type="Proteomes" id="UP000017090"/>
    </source>
</evidence>
<dbReference type="InterPro" id="IPR041740">
    <property type="entry name" value="AKii-LysC-BS"/>
</dbReference>
<feature type="binding site" evidence="16">
    <location>
        <position position="47"/>
    </location>
    <ligand>
        <name>substrate</name>
    </ligand>
</feature>
<gene>
    <name evidence="20" type="ORF">HMPREF1250_1975</name>
</gene>
<dbReference type="PATRIC" id="fig|1111454.3.peg.309"/>
<dbReference type="NCBIfam" id="NF005155">
    <property type="entry name" value="PRK06635.1-4"/>
    <property type="match status" value="1"/>
</dbReference>
<dbReference type="OrthoDB" id="9799110at2"/>
<keyword evidence="11 16" id="KW-0067">ATP-binding</keyword>
<dbReference type="UniPathway" id="UPA00051">
    <property type="reaction ID" value="UER00462"/>
</dbReference>
<dbReference type="RefSeq" id="WP_023052887.1">
    <property type="nucleotide sequence ID" value="NZ_AWXA01000007.1"/>
</dbReference>
<evidence type="ECO:0000256" key="12">
    <source>
        <dbReference type="ARBA" id="ARBA00022915"/>
    </source>
</evidence>
<feature type="binding site" evidence="16">
    <location>
        <position position="184"/>
    </location>
    <ligand>
        <name>ATP</name>
        <dbReference type="ChEBI" id="CHEBI:30616"/>
    </ligand>
</feature>
<keyword evidence="9 16" id="KW-0547">Nucleotide-binding</keyword>
<comment type="similarity">
    <text evidence="5 17">Belongs to the aspartokinase family.</text>
</comment>
<dbReference type="SUPFAM" id="SSF53633">
    <property type="entry name" value="Carbamate kinase-like"/>
    <property type="match status" value="1"/>
</dbReference>
<evidence type="ECO:0000256" key="13">
    <source>
        <dbReference type="ARBA" id="ARBA00023154"/>
    </source>
</evidence>
<accession>U7URR8</accession>
<dbReference type="Pfam" id="PF00696">
    <property type="entry name" value="AA_kinase"/>
    <property type="match status" value="1"/>
</dbReference>
<protein>
    <recommendedName>
        <fullName evidence="17">Aspartokinase</fullName>
        <ecNumber evidence="17">2.7.2.4</ecNumber>
    </recommendedName>
</protein>
<proteinExistence type="inferred from homology"/>
<reference evidence="20 21" key="1">
    <citation type="submission" date="2013-09" db="EMBL/GenBank/DDBJ databases">
        <authorList>
            <person name="Durkin A.S."/>
            <person name="Haft D.R."/>
            <person name="McCorrison J."/>
            <person name="Torralba M."/>
            <person name="Gillis M."/>
            <person name="Haft D.H."/>
            <person name="Methe B."/>
            <person name="Sutton G."/>
            <person name="Nelson K.E."/>
        </authorList>
    </citation>
    <scope>NUCLEOTIDE SEQUENCE [LARGE SCALE GENOMIC DNA]</scope>
    <source>
        <strain evidence="20 21">BV3C16-1</strain>
    </source>
</reference>
<dbReference type="CDD" id="cd04913">
    <property type="entry name" value="ACT_AKii-LysC-BS-like_1"/>
    <property type="match status" value="1"/>
</dbReference>
<evidence type="ECO:0000256" key="8">
    <source>
        <dbReference type="ARBA" id="ARBA00022737"/>
    </source>
</evidence>
<comment type="catalytic activity">
    <reaction evidence="14 17">
        <text>L-aspartate + ATP = 4-phospho-L-aspartate + ADP</text>
        <dbReference type="Rhea" id="RHEA:23776"/>
        <dbReference type="ChEBI" id="CHEBI:29991"/>
        <dbReference type="ChEBI" id="CHEBI:30616"/>
        <dbReference type="ChEBI" id="CHEBI:57535"/>
        <dbReference type="ChEBI" id="CHEBI:456216"/>
        <dbReference type="EC" id="2.7.2.4"/>
    </reaction>
</comment>
<keyword evidence="6 18" id="KW-0028">Amino-acid biosynthesis</keyword>
<dbReference type="NCBIfam" id="NF005154">
    <property type="entry name" value="PRK06635.1-2"/>
    <property type="match status" value="1"/>
</dbReference>
<comment type="pathway">
    <text evidence="2 18">Amino-acid biosynthesis; L-lysine biosynthesis via DAP pathway; (S)-tetrahydrodipicolinate from L-aspartate: step 1/4.</text>
</comment>
<dbReference type="InterPro" id="IPR002912">
    <property type="entry name" value="ACT_dom"/>
</dbReference>
<dbReference type="CDD" id="cd04261">
    <property type="entry name" value="AAK_AKii-LysC-BS"/>
    <property type="match status" value="1"/>
</dbReference>
<dbReference type="EC" id="2.7.2.4" evidence="17"/>
<dbReference type="UniPathway" id="UPA00034">
    <property type="reaction ID" value="UER00015"/>
</dbReference>
<feature type="binding site" evidence="16">
    <location>
        <begin position="7"/>
        <end position="10"/>
    </location>
    <ligand>
        <name>ATP</name>
        <dbReference type="ChEBI" id="CHEBI:30616"/>
    </ligand>
</feature>
<sequence length="409" mass="43725">MALIVKKFGGSSVATPDKMRAIVQRVLAGKQPGDQIVIVVSAMGDTTDDLVALAKEITSKPYGREMDMLLSTGEQVSIALMAMAFREAGHKAISLTGQQAGITTSDAFNKGRILDIQAQRVIDELKDGNIVIIAGFQGITEHGDITTLGRGGSDTTAVAIAGAIHADACEIYTDVDGIYTSDPRVVTNAQKMGEITYGEMLEMAKLGAGVMQPRAVEMGSRFNVPIHVRSTFSDVQGTMIQEDYSMEIKQYLIRGVAEDKNVAKVTVLGVLNQPGHAYKIFSELADQNIDVDMIVQSVRVAKEGTTDITFTVSRSELPAVRDVFAKIRGEIGAEDILIDDKMAKVSVVGAGMAGHPGIAASMFGILGDNDINIEIISTSEISITCLIAEESVDKAVQKIHDHFFAESEA</sequence>
<dbReference type="InterPro" id="IPR005260">
    <property type="entry name" value="Asp_kin_monofn"/>
</dbReference>
<dbReference type="InterPro" id="IPR036393">
    <property type="entry name" value="AceGlu_kinase-like_sf"/>
</dbReference>
<dbReference type="EMBL" id="AWXA01000007">
    <property type="protein sequence ID" value="ERT61991.1"/>
    <property type="molecule type" value="Genomic_DNA"/>
</dbReference>
<dbReference type="PROSITE" id="PS51671">
    <property type="entry name" value="ACT"/>
    <property type="match status" value="2"/>
</dbReference>
<dbReference type="GO" id="GO:0004072">
    <property type="term" value="F:aspartate kinase activity"/>
    <property type="evidence" value="ECO:0007669"/>
    <property type="project" value="UniProtKB-EC"/>
</dbReference>
<feature type="domain" description="ACT" evidence="19">
    <location>
        <begin position="347"/>
        <end position="409"/>
    </location>
</feature>
<dbReference type="FunFam" id="3.40.1160.10:FF:000002">
    <property type="entry name" value="Aspartokinase"/>
    <property type="match status" value="1"/>
</dbReference>
<keyword evidence="10 17" id="KW-0418">Kinase</keyword>
<evidence type="ECO:0000256" key="9">
    <source>
        <dbReference type="ARBA" id="ARBA00022741"/>
    </source>
</evidence>
<evidence type="ECO:0000256" key="11">
    <source>
        <dbReference type="ARBA" id="ARBA00022840"/>
    </source>
</evidence>
<dbReference type="CDD" id="cd04923">
    <property type="entry name" value="ACT_AK-LysC-DapG-like_2"/>
    <property type="match status" value="1"/>
</dbReference>